<organism evidence="1 2">
    <name type="scientific">Paenibacillus allorhizoplanae</name>
    <dbReference type="NCBI Taxonomy" id="2905648"/>
    <lineage>
        <taxon>Bacteria</taxon>
        <taxon>Bacillati</taxon>
        <taxon>Bacillota</taxon>
        <taxon>Bacilli</taxon>
        <taxon>Bacillales</taxon>
        <taxon>Paenibacillaceae</taxon>
        <taxon>Paenibacillus</taxon>
    </lineage>
</organism>
<evidence type="ECO:0000313" key="2">
    <source>
        <dbReference type="Proteomes" id="UP000838821"/>
    </source>
</evidence>
<dbReference type="Proteomes" id="UP000838821">
    <property type="component" value="Unassembled WGS sequence"/>
</dbReference>
<gene>
    <name evidence="1" type="ORF">PAECIP111891_01682</name>
</gene>
<sequence length="61" mass="6883">MDMKILNVLFAIAVGTIFLLLAYQADAPDSTHDPNPMKHNQDQFTRMQVTYEKTSIEAIQG</sequence>
<accession>A0ABN8GB62</accession>
<dbReference type="EMBL" id="CAKMMW010000003">
    <property type="protein sequence ID" value="CAH1200335.1"/>
    <property type="molecule type" value="Genomic_DNA"/>
</dbReference>
<name>A0ABN8GB62_9BACL</name>
<protein>
    <submittedName>
        <fullName evidence="1">Uncharacterized protein</fullName>
    </submittedName>
</protein>
<comment type="caution">
    <text evidence="1">The sequence shown here is derived from an EMBL/GenBank/DDBJ whole genome shotgun (WGS) entry which is preliminary data.</text>
</comment>
<keyword evidence="2" id="KW-1185">Reference proteome</keyword>
<evidence type="ECO:0000313" key="1">
    <source>
        <dbReference type="EMBL" id="CAH1200335.1"/>
    </source>
</evidence>
<reference evidence="1" key="1">
    <citation type="submission" date="2022-01" db="EMBL/GenBank/DDBJ databases">
        <authorList>
            <person name="Criscuolo A."/>
        </authorList>
    </citation>
    <scope>NUCLEOTIDE SEQUENCE</scope>
    <source>
        <strain evidence="1">CIP111891</strain>
    </source>
</reference>
<proteinExistence type="predicted"/>